<evidence type="ECO:0000256" key="3">
    <source>
        <dbReference type="ARBA" id="ARBA00022679"/>
    </source>
</evidence>
<keyword evidence="4" id="KW-0949">S-adenosyl-L-methionine</keyword>
<accession>A0ABS9EQ22</accession>
<comment type="similarity">
    <text evidence="1">Belongs to the N(4)/N(6)-methyltransferase family.</text>
</comment>
<dbReference type="PROSITE" id="PS00092">
    <property type="entry name" value="N6_MTASE"/>
    <property type="match status" value="1"/>
</dbReference>
<evidence type="ECO:0000259" key="5">
    <source>
        <dbReference type="Pfam" id="PF01555"/>
    </source>
</evidence>
<evidence type="ECO:0000256" key="2">
    <source>
        <dbReference type="ARBA" id="ARBA00022603"/>
    </source>
</evidence>
<keyword evidence="3" id="KW-0808">Transferase</keyword>
<dbReference type="PRINTS" id="PR00506">
    <property type="entry name" value="D21N6MTFRASE"/>
</dbReference>
<organism evidence="6 7">
    <name type="scientific">Dethiosulfovibrio marinus</name>
    <dbReference type="NCBI Taxonomy" id="133532"/>
    <lineage>
        <taxon>Bacteria</taxon>
        <taxon>Thermotogati</taxon>
        <taxon>Synergistota</taxon>
        <taxon>Synergistia</taxon>
        <taxon>Synergistales</taxon>
        <taxon>Dethiosulfovibrionaceae</taxon>
        <taxon>Dethiosulfovibrio</taxon>
    </lineage>
</organism>
<comment type="caution">
    <text evidence="6">The sequence shown here is derived from an EMBL/GenBank/DDBJ whole genome shotgun (WGS) entry which is preliminary data.</text>
</comment>
<keyword evidence="7" id="KW-1185">Reference proteome</keyword>
<feature type="domain" description="DNA methylase N-4/N-6" evidence="5">
    <location>
        <begin position="116"/>
        <end position="492"/>
    </location>
</feature>
<gene>
    <name evidence="6" type="ORF">L2W38_10735</name>
</gene>
<evidence type="ECO:0000313" key="6">
    <source>
        <dbReference type="EMBL" id="MCF4143288.1"/>
    </source>
</evidence>
<dbReference type="SUPFAM" id="SSF53335">
    <property type="entry name" value="S-adenosyl-L-methionine-dependent methyltransferases"/>
    <property type="match status" value="1"/>
</dbReference>
<protein>
    <submittedName>
        <fullName evidence="6">Site-specific DNA-methyltransferase</fullName>
    </submittedName>
</protein>
<keyword evidence="2" id="KW-0489">Methyltransferase</keyword>
<evidence type="ECO:0000256" key="1">
    <source>
        <dbReference type="ARBA" id="ARBA00006594"/>
    </source>
</evidence>
<evidence type="ECO:0000313" key="7">
    <source>
        <dbReference type="Proteomes" id="UP001200430"/>
    </source>
</evidence>
<dbReference type="Proteomes" id="UP001200430">
    <property type="component" value="Unassembled WGS sequence"/>
</dbReference>
<proteinExistence type="inferred from homology"/>
<dbReference type="RefSeq" id="WP_236099990.1">
    <property type="nucleotide sequence ID" value="NZ_JAKGUD010000013.1"/>
</dbReference>
<dbReference type="InterPro" id="IPR002052">
    <property type="entry name" value="DNA_methylase_N6_adenine_CS"/>
</dbReference>
<dbReference type="EMBL" id="JAKGUD010000013">
    <property type="protein sequence ID" value="MCF4143288.1"/>
    <property type="molecule type" value="Genomic_DNA"/>
</dbReference>
<reference evidence="6 7" key="1">
    <citation type="submission" date="2022-01" db="EMBL/GenBank/DDBJ databases">
        <title>Dethiosulfovibrio faecalis sp. nov., a novel proteolytic, non-sulfur-reducing bacterium isolated from a marine aquaculture solid waste bioreactor.</title>
        <authorList>
            <person name="Grabowski S."/>
            <person name="Apolinario E."/>
            <person name="Schneider N."/>
            <person name="Marshall C.W."/>
            <person name="Sowers K.R."/>
        </authorList>
    </citation>
    <scope>NUCLEOTIDE SEQUENCE [LARGE SCALE GENOMIC DNA]</scope>
    <source>
        <strain evidence="6 7">DSM 12537</strain>
    </source>
</reference>
<name>A0ABS9EQ22_9BACT</name>
<dbReference type="InterPro" id="IPR029063">
    <property type="entry name" value="SAM-dependent_MTases_sf"/>
</dbReference>
<dbReference type="InterPro" id="IPR002941">
    <property type="entry name" value="DNA_methylase_N4/N6"/>
</dbReference>
<dbReference type="PIRSF" id="PIRSF015855">
    <property type="entry name" value="TypeIII_Mtase_mKpnI"/>
    <property type="match status" value="1"/>
</dbReference>
<sequence>MNKLKMHSPNITDENVAKLAEIFPNCVTEGPNGMSVDLDLLRQELSDHAVEGPRERYRLDWPGKRQSILTANTPTKNTLRPCREESVDFDDTENLFIEGDNLEALKLLQENYLGKVKMIYIDPPYNTGNDFIYNDSFSTDKEEHDRRSGVKDDEGNVLFDEEKWQKNSDSNGRYHSDWLSMMYPRLKLARNLLREDGVIFISIDDNEAHNLRKICDEVFGEQNFIAQVIWEKGRKNDAKFFSVGHEYILVYARNLLSIREKGEIWREEKPGARDIWDEFLRLKNIHGDNYDNIEADLGKWYSNLPKSHPAKKWSRYRRVDQFGPWRDRDISWPGGDGPRYEVLHPSTKQPCTIPEAGWRYSSPEEMQRQIKLGLVAFRSDHTEPPFRKAHIRPIPGEVLEISCEDDYEIGEEYDDIGFANQVRGSYFYKQSQVAVKHLRDIMGAKVFNNPKDHEEISRLIEYTTPNDKKSIILDFFAGSASTAESILKINSNCGTNHRFIMVQLPEPLQCGTISGSAKKTSQAAIKMLEKIGLPLTISELSKERIRRAGKKILEGECHQDWNKDVGFRVLKVDSSNMADVYYAPEEMDREQLLLMDDNVKEERTSEDLLFQVMLDWGLELSLPIKVEEIGGKEVYFVDDDAIAACFDRSGGITEPFVRELAARHPLRVVFHDGGFEDDGVKINVEQIFKALSPKTEVRTI</sequence>
<evidence type="ECO:0000256" key="4">
    <source>
        <dbReference type="ARBA" id="ARBA00022691"/>
    </source>
</evidence>
<dbReference type="InterPro" id="IPR002295">
    <property type="entry name" value="N4/N6-MTase_EcoPI_Mod-like"/>
</dbReference>
<dbReference type="Gene3D" id="3.40.50.150">
    <property type="entry name" value="Vaccinia Virus protein VP39"/>
    <property type="match status" value="1"/>
</dbReference>
<dbReference type="Pfam" id="PF01555">
    <property type="entry name" value="N6_N4_Mtase"/>
    <property type="match status" value="1"/>
</dbReference>